<reference evidence="1" key="1">
    <citation type="submission" date="2021-01" db="EMBL/GenBank/DDBJ databases">
        <title>Whole genome shotgun sequence of Acrocarpospora phusangensis NBRC 108782.</title>
        <authorList>
            <person name="Komaki H."/>
            <person name="Tamura T."/>
        </authorList>
    </citation>
    <scope>NUCLEOTIDE SEQUENCE</scope>
    <source>
        <strain evidence="1">NBRC 108782</strain>
    </source>
</reference>
<evidence type="ECO:0000313" key="1">
    <source>
        <dbReference type="EMBL" id="GIH26057.1"/>
    </source>
</evidence>
<protein>
    <submittedName>
        <fullName evidence="1">Uncharacterized protein</fullName>
    </submittedName>
</protein>
<dbReference type="Proteomes" id="UP000640052">
    <property type="component" value="Unassembled WGS sequence"/>
</dbReference>
<dbReference type="EMBL" id="BOOA01000035">
    <property type="protein sequence ID" value="GIH26057.1"/>
    <property type="molecule type" value="Genomic_DNA"/>
</dbReference>
<dbReference type="AlphaFoldDB" id="A0A919UPT2"/>
<dbReference type="RefSeq" id="WP_204042748.1">
    <property type="nucleotide sequence ID" value="NZ_BOOA01000035.1"/>
</dbReference>
<evidence type="ECO:0000313" key="2">
    <source>
        <dbReference type="Proteomes" id="UP000640052"/>
    </source>
</evidence>
<accession>A0A919UPT2</accession>
<organism evidence="1 2">
    <name type="scientific">Acrocarpospora phusangensis</name>
    <dbReference type="NCBI Taxonomy" id="1070424"/>
    <lineage>
        <taxon>Bacteria</taxon>
        <taxon>Bacillati</taxon>
        <taxon>Actinomycetota</taxon>
        <taxon>Actinomycetes</taxon>
        <taxon>Streptosporangiales</taxon>
        <taxon>Streptosporangiaceae</taxon>
        <taxon>Acrocarpospora</taxon>
    </lineage>
</organism>
<keyword evidence="2" id="KW-1185">Reference proteome</keyword>
<proteinExistence type="predicted"/>
<name>A0A919UPT2_9ACTN</name>
<comment type="caution">
    <text evidence="1">The sequence shown here is derived from an EMBL/GenBank/DDBJ whole genome shotgun (WGS) entry which is preliminary data.</text>
</comment>
<sequence>MTPDEAEREITDLEDSTAARVRRIVADALAGGVDASRLRSLARRLADILRGVVVGAAQLGARIAQALAGLRPRRVVIPPAVLPPVTPPIERVVARAVADLEHRPRRQVAERAADQLADVGQGLVTRAVAAGTEVVARRRPDAEVMWIAERDACLTCQRLSGHIMPPGRRFPASVTYGDKPLKWDKFDGHPPRHPHCRCRIRVVIGDMSAASAALQREARRSVVRGFSMPGESGAARVRAADRLLRRGAGLPRSVEEYGRAAVAAGRFLRGRQVPAGAGRRPR</sequence>
<gene>
    <name evidence="1" type="ORF">Aph01nite_43670</name>
</gene>